<dbReference type="EMBL" id="JAPFFF010000042">
    <property type="protein sequence ID" value="KAK8841179.1"/>
    <property type="molecule type" value="Genomic_DNA"/>
</dbReference>
<feature type="domain" description="F5/8 type C" evidence="1">
    <location>
        <begin position="286"/>
        <end position="433"/>
    </location>
</feature>
<dbReference type="PROSITE" id="PS50022">
    <property type="entry name" value="FA58C_3"/>
    <property type="match status" value="1"/>
</dbReference>
<dbReference type="InterPro" id="IPR000421">
    <property type="entry name" value="FA58C"/>
</dbReference>
<organism evidence="2 3">
    <name type="scientific">Tritrichomonas musculus</name>
    <dbReference type="NCBI Taxonomy" id="1915356"/>
    <lineage>
        <taxon>Eukaryota</taxon>
        <taxon>Metamonada</taxon>
        <taxon>Parabasalia</taxon>
        <taxon>Tritrichomonadida</taxon>
        <taxon>Tritrichomonadidae</taxon>
        <taxon>Tritrichomonas</taxon>
    </lineage>
</organism>
<gene>
    <name evidence="2" type="ORF">M9Y10_027379</name>
</gene>
<comment type="caution">
    <text evidence="2">The sequence shown here is derived from an EMBL/GenBank/DDBJ whole genome shotgun (WGS) entry which is preliminary data.</text>
</comment>
<protein>
    <recommendedName>
        <fullName evidence="1">F5/8 type C domain-containing protein</fullName>
    </recommendedName>
</protein>
<dbReference type="PANTHER" id="PTHR47457:SF1">
    <property type="entry name" value="BTB DOMAIN-CONTAINING PROTEIN-RELATED"/>
    <property type="match status" value="1"/>
</dbReference>
<dbReference type="Proteomes" id="UP001470230">
    <property type="component" value="Unassembled WGS sequence"/>
</dbReference>
<proteinExistence type="predicted"/>
<keyword evidence="3" id="KW-1185">Reference proteome</keyword>
<dbReference type="Pfam" id="PF00754">
    <property type="entry name" value="F5_F8_type_C"/>
    <property type="match status" value="1"/>
</dbReference>
<evidence type="ECO:0000313" key="2">
    <source>
        <dbReference type="EMBL" id="KAK8841179.1"/>
    </source>
</evidence>
<evidence type="ECO:0000313" key="3">
    <source>
        <dbReference type="Proteomes" id="UP001470230"/>
    </source>
</evidence>
<name>A0ABR2H4N0_9EUKA</name>
<reference evidence="2 3" key="1">
    <citation type="submission" date="2024-04" db="EMBL/GenBank/DDBJ databases">
        <title>Tritrichomonas musculus Genome.</title>
        <authorList>
            <person name="Alves-Ferreira E."/>
            <person name="Grigg M."/>
            <person name="Lorenzi H."/>
            <person name="Galac M."/>
        </authorList>
    </citation>
    <scope>NUCLEOTIDE SEQUENCE [LARGE SCALE GENOMIC DNA]</scope>
    <source>
        <strain evidence="2 3">EAF2021</strain>
    </source>
</reference>
<dbReference type="InterPro" id="IPR008979">
    <property type="entry name" value="Galactose-bd-like_sf"/>
</dbReference>
<evidence type="ECO:0000259" key="1">
    <source>
        <dbReference type="PROSITE" id="PS50022"/>
    </source>
</evidence>
<sequence length="438" mass="51439">MRKGMQVQLKTSSILTVPIQNYVEDFTFIVNDKEFKTTKLVSDLLSPIICKIHTNDPTIDRFTFNTRQQGDFSHFIKLANFESTNFSKDEIPFLSEVIETLGNKSIELDYEEEFEITNDNVLSLLQQHEKFPIFYCNHLLREIDFTSSHFFELCENQEEELRKLTIDTIIKILNNDQLRLKSEDQLLKFINELYSNNSEYTILYETVLFTNVSSEAMKEFVYTYNPSEMSLGTWKELSKRLCEEVQRKPESESKHSARYSEPQVKNEGTMFEYTKDKEYKGIFNYLQTQTGGKIENEVNFTASSLLNSNYHPRNVAIFGDQSKLFYSGNEANSWICFDFKEHRVVPTHYTIRSRNWCTNSSHPKSWVIQGSNDNNSWETIDEEKDCPILNGNSVVHTFTMNHPKPTKFKYIRMYSTGPDWSNNNYLTFESFEIYGIFI</sequence>
<accession>A0ABR2H4N0</accession>
<dbReference type="Gene3D" id="2.60.120.260">
    <property type="entry name" value="Galactose-binding domain-like"/>
    <property type="match status" value="1"/>
</dbReference>
<dbReference type="SUPFAM" id="SSF49785">
    <property type="entry name" value="Galactose-binding domain-like"/>
    <property type="match status" value="1"/>
</dbReference>
<dbReference type="PANTHER" id="PTHR47457">
    <property type="entry name" value="OS05G0345500 PROTEIN"/>
    <property type="match status" value="1"/>
</dbReference>